<comment type="caution">
    <text evidence="1">The sequence shown here is derived from an EMBL/GenBank/DDBJ whole genome shotgun (WGS) entry which is preliminary data.</text>
</comment>
<name>A0A9D4V449_ADICA</name>
<dbReference type="Proteomes" id="UP000886520">
    <property type="component" value="Chromosome 5"/>
</dbReference>
<organism evidence="1 2">
    <name type="scientific">Adiantum capillus-veneris</name>
    <name type="common">Maidenhair fern</name>
    <dbReference type="NCBI Taxonomy" id="13818"/>
    <lineage>
        <taxon>Eukaryota</taxon>
        <taxon>Viridiplantae</taxon>
        <taxon>Streptophyta</taxon>
        <taxon>Embryophyta</taxon>
        <taxon>Tracheophyta</taxon>
        <taxon>Polypodiopsida</taxon>
        <taxon>Polypodiidae</taxon>
        <taxon>Polypodiales</taxon>
        <taxon>Pteridineae</taxon>
        <taxon>Pteridaceae</taxon>
        <taxon>Vittarioideae</taxon>
        <taxon>Adiantum</taxon>
    </lineage>
</organism>
<gene>
    <name evidence="1" type="ORF">GOP47_0004797</name>
</gene>
<proteinExistence type="predicted"/>
<reference evidence="1 2" key="1">
    <citation type="submission" date="2021-01" db="EMBL/GenBank/DDBJ databases">
        <title>Adiantum capillus-veneris genome.</title>
        <authorList>
            <person name="Fang Y."/>
            <person name="Liao Q."/>
        </authorList>
    </citation>
    <scope>NUCLEOTIDE SEQUENCE [LARGE SCALE GENOMIC DNA]</scope>
    <source>
        <strain evidence="1">H3</strain>
        <tissue evidence="1">Leaf</tissue>
    </source>
</reference>
<accession>A0A9D4V449</accession>
<protein>
    <submittedName>
        <fullName evidence="1">Uncharacterized protein</fullName>
    </submittedName>
</protein>
<evidence type="ECO:0000313" key="1">
    <source>
        <dbReference type="EMBL" id="KAI5079318.1"/>
    </source>
</evidence>
<dbReference type="EMBL" id="JABFUD020000005">
    <property type="protein sequence ID" value="KAI5079318.1"/>
    <property type="molecule type" value="Genomic_DNA"/>
</dbReference>
<evidence type="ECO:0000313" key="2">
    <source>
        <dbReference type="Proteomes" id="UP000886520"/>
    </source>
</evidence>
<keyword evidence="2" id="KW-1185">Reference proteome</keyword>
<dbReference type="AlphaFoldDB" id="A0A9D4V449"/>
<sequence>MACKRLKAQGKGYSMGTALLKELKVPIACGNDPFARGFKIFVCYGISLLTGNVAKLSESEKEAHFAVIDQLKQSMDDDDDARDWLKQDDNGTRGQ</sequence>